<evidence type="ECO:0000256" key="1">
    <source>
        <dbReference type="SAM" id="MobiDB-lite"/>
    </source>
</evidence>
<evidence type="ECO:0000313" key="2">
    <source>
        <dbReference type="EMBL" id="OIJ91622.1"/>
    </source>
</evidence>
<reference evidence="2 3" key="1">
    <citation type="submission" date="2016-10" db="EMBL/GenBank/DDBJ databases">
        <title>Genome sequence of Streptomyces sp. MUSC 93.</title>
        <authorList>
            <person name="Lee L.-H."/>
            <person name="Ser H.-L."/>
            <person name="Law J.W.-F."/>
        </authorList>
    </citation>
    <scope>NUCLEOTIDE SEQUENCE [LARGE SCALE GENOMIC DNA]</scope>
    <source>
        <strain evidence="2 3">MUSC 93</strain>
    </source>
</reference>
<comment type="caution">
    <text evidence="2">The sequence shown here is derived from an EMBL/GenBank/DDBJ whole genome shotgun (WGS) entry which is preliminary data.</text>
</comment>
<sequence length="231" mass="25317">MPLADRFLTIRRDPHSAEVLARGGDDEAHSILQRTGFVPVVRVHETYHRAPSALAEDKETRLATEAVARLRAVGYHVDCDPVFDTDRRPIRDLPLGASVTHLAECIRQATTTDEVADALTELTAPHDGILAAVEQVLAAAAEFHDHLDATSAPYTARRLRYLVDDRLHLIRTDLIHTRNRLADLHAPHPGRATCTEEVPADEVERSAVCACPPPPRAIPVPPPPVAAGPRR</sequence>
<evidence type="ECO:0000313" key="3">
    <source>
        <dbReference type="Proteomes" id="UP000179935"/>
    </source>
</evidence>
<feature type="region of interest" description="Disordered" evidence="1">
    <location>
        <begin position="212"/>
        <end position="231"/>
    </location>
</feature>
<protein>
    <submittedName>
        <fullName evidence="2">Uncharacterized protein</fullName>
    </submittedName>
</protein>
<gene>
    <name evidence="2" type="ORF">BIV24_15270</name>
</gene>
<proteinExistence type="predicted"/>
<dbReference type="AlphaFoldDB" id="A0A1S2PDG1"/>
<dbReference type="STRING" id="1428652.BIV24_15270"/>
<organism evidence="2 3">
    <name type="scientific">Streptomyces colonosanans</name>
    <dbReference type="NCBI Taxonomy" id="1428652"/>
    <lineage>
        <taxon>Bacteria</taxon>
        <taxon>Bacillati</taxon>
        <taxon>Actinomycetota</taxon>
        <taxon>Actinomycetes</taxon>
        <taxon>Kitasatosporales</taxon>
        <taxon>Streptomycetaceae</taxon>
        <taxon>Streptomyces</taxon>
    </lineage>
</organism>
<dbReference type="Proteomes" id="UP000179935">
    <property type="component" value="Unassembled WGS sequence"/>
</dbReference>
<name>A0A1S2PDG1_9ACTN</name>
<accession>A0A1S2PDG1</accession>
<dbReference type="EMBL" id="MLYP01000040">
    <property type="protein sequence ID" value="OIJ91622.1"/>
    <property type="molecule type" value="Genomic_DNA"/>
</dbReference>
<dbReference type="RefSeq" id="WP_071366843.1">
    <property type="nucleotide sequence ID" value="NZ_MLYP01000040.1"/>
</dbReference>
<keyword evidence="3" id="KW-1185">Reference proteome</keyword>